<protein>
    <submittedName>
        <fullName evidence="1">Uncharacterized protein</fullName>
    </submittedName>
</protein>
<name>A0AAN9KK44_CLITE</name>
<gene>
    <name evidence="1" type="ORF">RJT34_01245</name>
</gene>
<dbReference type="EMBL" id="JAYKXN010000001">
    <property type="protein sequence ID" value="KAK7317214.1"/>
    <property type="molecule type" value="Genomic_DNA"/>
</dbReference>
<reference evidence="1 2" key="1">
    <citation type="submission" date="2024-01" db="EMBL/GenBank/DDBJ databases">
        <title>The genomes of 5 underutilized Papilionoideae crops provide insights into root nodulation and disease resistance.</title>
        <authorList>
            <person name="Yuan L."/>
        </authorList>
    </citation>
    <scope>NUCLEOTIDE SEQUENCE [LARGE SCALE GENOMIC DNA]</scope>
    <source>
        <strain evidence="1">LY-2023</strain>
        <tissue evidence="1">Leaf</tissue>
    </source>
</reference>
<keyword evidence="2" id="KW-1185">Reference proteome</keyword>
<organism evidence="1 2">
    <name type="scientific">Clitoria ternatea</name>
    <name type="common">Butterfly pea</name>
    <dbReference type="NCBI Taxonomy" id="43366"/>
    <lineage>
        <taxon>Eukaryota</taxon>
        <taxon>Viridiplantae</taxon>
        <taxon>Streptophyta</taxon>
        <taxon>Embryophyta</taxon>
        <taxon>Tracheophyta</taxon>
        <taxon>Spermatophyta</taxon>
        <taxon>Magnoliopsida</taxon>
        <taxon>eudicotyledons</taxon>
        <taxon>Gunneridae</taxon>
        <taxon>Pentapetalae</taxon>
        <taxon>rosids</taxon>
        <taxon>fabids</taxon>
        <taxon>Fabales</taxon>
        <taxon>Fabaceae</taxon>
        <taxon>Papilionoideae</taxon>
        <taxon>50 kb inversion clade</taxon>
        <taxon>NPAAA clade</taxon>
        <taxon>indigoferoid/millettioid clade</taxon>
        <taxon>Phaseoleae</taxon>
        <taxon>Clitoria</taxon>
    </lineage>
</organism>
<proteinExistence type="predicted"/>
<sequence length="81" mass="9165">MVQCGRRASVFFIELCAFLGTDNNTRCDLKNKSTKSQTHLSLEVALHFQIFCCLPSPPHLKTTNNTITSFSTQNLNYFFSS</sequence>
<evidence type="ECO:0000313" key="2">
    <source>
        <dbReference type="Proteomes" id="UP001359559"/>
    </source>
</evidence>
<accession>A0AAN9KK44</accession>
<comment type="caution">
    <text evidence="1">The sequence shown here is derived from an EMBL/GenBank/DDBJ whole genome shotgun (WGS) entry which is preliminary data.</text>
</comment>
<dbReference type="AlphaFoldDB" id="A0AAN9KK44"/>
<dbReference type="Proteomes" id="UP001359559">
    <property type="component" value="Unassembled WGS sequence"/>
</dbReference>
<evidence type="ECO:0000313" key="1">
    <source>
        <dbReference type="EMBL" id="KAK7317214.1"/>
    </source>
</evidence>